<dbReference type="InterPro" id="IPR029753">
    <property type="entry name" value="D-isomer_DH_CS"/>
</dbReference>
<dbReference type="Gene3D" id="3.40.50.720">
    <property type="entry name" value="NAD(P)-binding Rossmann-like Domain"/>
    <property type="match status" value="2"/>
</dbReference>
<dbReference type="AlphaFoldDB" id="S4RNU7"/>
<dbReference type="Pfam" id="PF00389">
    <property type="entry name" value="2-Hacid_dh"/>
    <property type="match status" value="1"/>
</dbReference>
<reference evidence="6" key="1">
    <citation type="submission" date="2025-08" db="UniProtKB">
        <authorList>
            <consortium name="Ensembl"/>
        </authorList>
    </citation>
    <scope>IDENTIFICATION</scope>
</reference>
<dbReference type="InterPro" id="IPR006140">
    <property type="entry name" value="D-isomer_DH_NAD-bd"/>
</dbReference>
<dbReference type="GO" id="GO:0008465">
    <property type="term" value="F:hydroxypyruvate reductase (NADH) activity"/>
    <property type="evidence" value="ECO:0007669"/>
    <property type="project" value="TreeGrafter"/>
</dbReference>
<dbReference type="GO" id="GO:0051287">
    <property type="term" value="F:NAD binding"/>
    <property type="evidence" value="ECO:0007669"/>
    <property type="project" value="InterPro"/>
</dbReference>
<feature type="domain" description="D-isomer specific 2-hydroxyacid dehydrogenase catalytic" evidence="4">
    <location>
        <begin position="22"/>
        <end position="316"/>
    </location>
</feature>
<evidence type="ECO:0000259" key="5">
    <source>
        <dbReference type="Pfam" id="PF02826"/>
    </source>
</evidence>
<sequence>CLKCTCKSTTVTGPSVLPGRCEVQQWDSDDQIPQEELLRRVPGIHGLYCLLTDRVDAAVLDAAGPSLKVISTMSVGFDHLSLDECKKRGIRVGYTPDVLTDATAELTVGLLLATSRRLVEAAAEVKSGGWGTWKPMWMCGQGLSGSTVGVVGLGRIGMAVCERLKPFGVRRVLYTGRNPKPDAERRLDAQFLPLQGLLREADFVVVSCALTDATRGLFGREAFARMKRSAVFINVSRGLIVNQDDLYDALTSGEIAAAGLDVTTPEPLPTDHPLLSLSNCVIMPHIGSAAIDTRSKMAVMTAENLLAGLRGEPMHAELKL</sequence>
<accession>S4RNU7</accession>
<evidence type="ECO:0000256" key="1">
    <source>
        <dbReference type="ARBA" id="ARBA00023002"/>
    </source>
</evidence>
<dbReference type="PANTHER" id="PTHR10996:SF277">
    <property type="entry name" value="GLYOXYLATE REDUCTASE_HYDROXYPYRUVATE REDUCTASE"/>
    <property type="match status" value="1"/>
</dbReference>
<dbReference type="STRING" id="7757.ENSPMAP00000006883"/>
<dbReference type="GO" id="GO:0030267">
    <property type="term" value="F:glyoxylate reductase (NADPH) activity"/>
    <property type="evidence" value="ECO:0007669"/>
    <property type="project" value="TreeGrafter"/>
</dbReference>
<organism evidence="6">
    <name type="scientific">Petromyzon marinus</name>
    <name type="common">Sea lamprey</name>
    <dbReference type="NCBI Taxonomy" id="7757"/>
    <lineage>
        <taxon>Eukaryota</taxon>
        <taxon>Metazoa</taxon>
        <taxon>Chordata</taxon>
        <taxon>Craniata</taxon>
        <taxon>Vertebrata</taxon>
        <taxon>Cyclostomata</taxon>
        <taxon>Hyperoartia</taxon>
        <taxon>Petromyzontiformes</taxon>
        <taxon>Petromyzontidae</taxon>
        <taxon>Petromyzon</taxon>
    </lineage>
</organism>
<dbReference type="PANTHER" id="PTHR10996">
    <property type="entry name" value="2-HYDROXYACID DEHYDROGENASE-RELATED"/>
    <property type="match status" value="1"/>
</dbReference>
<reference evidence="6" key="2">
    <citation type="submission" date="2025-09" db="UniProtKB">
        <authorList>
            <consortium name="Ensembl"/>
        </authorList>
    </citation>
    <scope>IDENTIFICATION</scope>
</reference>
<name>S4RNU7_PETMA</name>
<dbReference type="CDD" id="cd05301">
    <property type="entry name" value="GDH"/>
    <property type="match status" value="1"/>
</dbReference>
<dbReference type="FunFam" id="3.40.50.720:FF:000026">
    <property type="entry name" value="Glyoxylate/hydroxypyruvate reductase B"/>
    <property type="match status" value="1"/>
</dbReference>
<dbReference type="GO" id="GO:0005829">
    <property type="term" value="C:cytosol"/>
    <property type="evidence" value="ECO:0007669"/>
    <property type="project" value="TreeGrafter"/>
</dbReference>
<evidence type="ECO:0000256" key="3">
    <source>
        <dbReference type="RuleBase" id="RU003719"/>
    </source>
</evidence>
<dbReference type="OMA" id="PHIAWAY"/>
<dbReference type="InterPro" id="IPR050223">
    <property type="entry name" value="D-isomer_2-hydroxyacid_DH"/>
</dbReference>
<dbReference type="InterPro" id="IPR036291">
    <property type="entry name" value="NAD(P)-bd_dom_sf"/>
</dbReference>
<dbReference type="SUPFAM" id="SSF52283">
    <property type="entry name" value="Formate/glycerate dehydrogenase catalytic domain-like"/>
    <property type="match status" value="1"/>
</dbReference>
<dbReference type="PROSITE" id="PS00671">
    <property type="entry name" value="D_2_HYDROXYACID_DH_3"/>
    <property type="match status" value="1"/>
</dbReference>
<dbReference type="HOGENOM" id="CLU_019796_1_2_1"/>
<evidence type="ECO:0000256" key="2">
    <source>
        <dbReference type="ARBA" id="ARBA00073306"/>
    </source>
</evidence>
<proteinExistence type="inferred from homology"/>
<dbReference type="SUPFAM" id="SSF51735">
    <property type="entry name" value="NAD(P)-binding Rossmann-fold domains"/>
    <property type="match status" value="1"/>
</dbReference>
<comment type="similarity">
    <text evidence="3">Belongs to the D-isomer specific 2-hydroxyacid dehydrogenase family.</text>
</comment>
<dbReference type="Pfam" id="PF02826">
    <property type="entry name" value="2-Hacid_dh_C"/>
    <property type="match status" value="1"/>
</dbReference>
<dbReference type="InterPro" id="IPR006139">
    <property type="entry name" value="D-isomer_2_OHA_DH_cat_dom"/>
</dbReference>
<keyword evidence="1 3" id="KW-0560">Oxidoreductase</keyword>
<dbReference type="Ensembl" id="ENSPMAT00000006913.1">
    <property type="protein sequence ID" value="ENSPMAP00000006883.1"/>
    <property type="gene ID" value="ENSPMAG00000006226.1"/>
</dbReference>
<feature type="domain" description="D-isomer specific 2-hydroxyacid dehydrogenase NAD-binding" evidence="5">
    <location>
        <begin position="108"/>
        <end position="287"/>
    </location>
</feature>
<evidence type="ECO:0000259" key="4">
    <source>
        <dbReference type="Pfam" id="PF00389"/>
    </source>
</evidence>
<protein>
    <recommendedName>
        <fullName evidence="2">Glyoxylate reductase/hydroxypyruvate reductase</fullName>
    </recommendedName>
</protein>
<evidence type="ECO:0000313" key="6">
    <source>
        <dbReference type="Ensembl" id="ENSPMAP00000006883.1"/>
    </source>
</evidence>
<dbReference type="GeneTree" id="ENSGT00940000158578"/>